<feature type="region of interest" description="Disordered" evidence="1">
    <location>
        <begin position="647"/>
        <end position="695"/>
    </location>
</feature>
<feature type="compositionally biased region" description="Polar residues" evidence="1">
    <location>
        <begin position="650"/>
        <end position="664"/>
    </location>
</feature>
<sequence>MWADESRNLLFIFGGSGMSEFSLEEESSSRGLLNDVWVFRRQAIFSDSDDAIEASWTWVSGSRTVNQRGAYGIKNDAQMTNHPGARVGAFSWNIRGRLFLFGGYGYGSSTGPGYLSDLWTREETGEWAWIGGPTEPTIGSNSPPISSDFNESVTSWPSARMNGAAWIRSRSTKFFELLLMGGTGVCADSESDRGQTPVAQLGDTWRIFYNFESDQWEGQLEFSYENACSRTFTAIADSPGGVGDQLTWDLPNIRLQFGGSLFKAVSGTASTKLVSDQVWQFRADRVFGDALAALVATDEGDVAEWPSARALSSGFASAQSLRLGLFGGASKGLAEILTSQGSLDIEVFSTTDVYNDVWISDSLSELYSDGRDLAIAMSVFGGLSGGVSAFALVLVLTIGAALSAGAGAAGAGASAGFASVGLAHAGYAASRGLIVCSIIATFGNRPDAVPSPYTQGVFDGLQGFLFRFLPPWNDGSGGVAAAARGVEQSKSVFSSRSVVGGLLPKVALRFQFDPSDQILENPEQQLVEGATFYIALTYVAVVILTLILWGISQKFEIMQKNILMFVTTVFIILNAFLLDGLVQDSTAFLYAGNETSYTWYGILLSVLLIISALAIIVFLLYIIIRLSKLISSGAKIEFRQTKKTNLDAPSRTNSDGQLSQSSRNSDVDQSDGRSMSRLGSRATTAVSRSTSRARSALESTRTGEWVSTDAFHERWGAFYSGHRPRYVLLACCDIRTAVLS</sequence>
<evidence type="ECO:0000256" key="1">
    <source>
        <dbReference type="SAM" id="MobiDB-lite"/>
    </source>
</evidence>
<gene>
    <name evidence="3" type="ORF">TOLI1172_LOCUS7800</name>
</gene>
<dbReference type="AlphaFoldDB" id="A0A7S0ZJ28"/>
<reference evidence="3" key="1">
    <citation type="submission" date="2021-01" db="EMBL/GenBank/DDBJ databases">
        <authorList>
            <person name="Corre E."/>
            <person name="Pelletier E."/>
            <person name="Niang G."/>
            <person name="Scheremetjew M."/>
            <person name="Finn R."/>
            <person name="Kale V."/>
            <person name="Holt S."/>
            <person name="Cochrane G."/>
            <person name="Meng A."/>
            <person name="Brown T."/>
            <person name="Cohen L."/>
        </authorList>
    </citation>
    <scope>NUCLEOTIDE SEQUENCE</scope>
    <source>
        <strain evidence="3">CCMP3278</strain>
    </source>
</reference>
<evidence type="ECO:0000313" key="3">
    <source>
        <dbReference type="EMBL" id="CAD8823402.1"/>
    </source>
</evidence>
<feature type="transmembrane region" description="Helical" evidence="2">
    <location>
        <begin position="530"/>
        <end position="549"/>
    </location>
</feature>
<feature type="transmembrane region" description="Helical" evidence="2">
    <location>
        <begin position="598"/>
        <end position="624"/>
    </location>
</feature>
<dbReference type="EMBL" id="HBFP01010833">
    <property type="protein sequence ID" value="CAD8823402.1"/>
    <property type="molecule type" value="Transcribed_RNA"/>
</dbReference>
<proteinExistence type="predicted"/>
<feature type="compositionally biased region" description="Low complexity" evidence="1">
    <location>
        <begin position="680"/>
        <end position="695"/>
    </location>
</feature>
<protein>
    <submittedName>
        <fullName evidence="3">Uncharacterized protein</fullName>
    </submittedName>
</protein>
<dbReference type="Gene3D" id="2.120.10.80">
    <property type="entry name" value="Kelch-type beta propeller"/>
    <property type="match status" value="1"/>
</dbReference>
<name>A0A7S0ZJ28_9RHOD</name>
<dbReference type="PANTHER" id="PTHR23244">
    <property type="entry name" value="KELCH REPEAT DOMAIN"/>
    <property type="match status" value="1"/>
</dbReference>
<dbReference type="InterPro" id="IPR015915">
    <property type="entry name" value="Kelch-typ_b-propeller"/>
</dbReference>
<feature type="transmembrane region" description="Helical" evidence="2">
    <location>
        <begin position="561"/>
        <end position="578"/>
    </location>
</feature>
<accession>A0A7S0ZJ28</accession>
<keyword evidence="2" id="KW-0472">Membrane</keyword>
<keyword evidence="2" id="KW-0812">Transmembrane</keyword>
<organism evidence="3">
    <name type="scientific">Timspurckia oligopyrenoides</name>
    <dbReference type="NCBI Taxonomy" id="708627"/>
    <lineage>
        <taxon>Eukaryota</taxon>
        <taxon>Rhodophyta</taxon>
        <taxon>Bangiophyceae</taxon>
        <taxon>Porphyridiales</taxon>
        <taxon>Porphyridiaceae</taxon>
        <taxon>Timspurckia</taxon>
    </lineage>
</organism>
<dbReference type="PANTHER" id="PTHR23244:SF471">
    <property type="entry name" value="GUANINE NUCLEOTIDE-BINDING PROTEIN SUBUNIT BETA 1-RELATED"/>
    <property type="match status" value="1"/>
</dbReference>
<keyword evidence="2" id="KW-1133">Transmembrane helix</keyword>
<evidence type="ECO:0000256" key="2">
    <source>
        <dbReference type="SAM" id="Phobius"/>
    </source>
</evidence>